<proteinExistence type="predicted"/>
<evidence type="ECO:0000256" key="3">
    <source>
        <dbReference type="ARBA" id="ARBA00023002"/>
    </source>
</evidence>
<evidence type="ECO:0000259" key="5">
    <source>
        <dbReference type="Pfam" id="PF00296"/>
    </source>
</evidence>
<sequence length="267" mass="29380">MKFGFVVPWGDATDIGDLAEAAEESGWDGLFVWEPVWGVDAWISLGLAAVRTSKIRLGTMLTPPSRRRPWELASQVATVDRISDGRVTLSVGLGAVDSGFQTFGEECDRKTRAELMDECLDIMCGLWAGQPFGYDGKHYTVEPTEFPTIGDVVQQPRVPIWCVGALGRPRSMQRALQWDGVIPQVLDGTEMGARQAHLDEVEQLRLDIEAGPNPNADIIVEGQWTQHSPAAYRTAGASWWIESMWGAMSEHSPVTAAYDRLRQGPPA</sequence>
<dbReference type="RefSeq" id="WP_015441125.1">
    <property type="nucleotide sequence ID" value="NC_020520.1"/>
</dbReference>
<gene>
    <name evidence="6" type="ORF">YM304_15640</name>
</gene>
<dbReference type="KEGG" id="aym:YM304_15640"/>
<dbReference type="SUPFAM" id="SSF51679">
    <property type="entry name" value="Bacterial luciferase-like"/>
    <property type="match status" value="1"/>
</dbReference>
<feature type="domain" description="Luciferase-like" evidence="5">
    <location>
        <begin position="11"/>
        <end position="199"/>
    </location>
</feature>
<dbReference type="GO" id="GO:0008726">
    <property type="term" value="F:alkanesulfonate monooxygenase activity"/>
    <property type="evidence" value="ECO:0007669"/>
    <property type="project" value="TreeGrafter"/>
</dbReference>
<keyword evidence="4" id="KW-0503">Monooxygenase</keyword>
<dbReference type="InterPro" id="IPR050172">
    <property type="entry name" value="SsuD_RutA_monooxygenase"/>
</dbReference>
<name>A0A6C7EB68_ILUCY</name>
<evidence type="ECO:0000256" key="4">
    <source>
        <dbReference type="ARBA" id="ARBA00023033"/>
    </source>
</evidence>
<dbReference type="PANTHER" id="PTHR42847:SF4">
    <property type="entry name" value="ALKANESULFONATE MONOOXYGENASE-RELATED"/>
    <property type="match status" value="1"/>
</dbReference>
<protein>
    <submittedName>
        <fullName evidence="6">Putative oxidoreductase</fullName>
    </submittedName>
</protein>
<dbReference type="OrthoDB" id="5175259at2"/>
<dbReference type="AlphaFoldDB" id="A0A6C7EB68"/>
<keyword evidence="7" id="KW-1185">Reference proteome</keyword>
<keyword evidence="2" id="KW-0288">FMN</keyword>
<organism evidence="6 7">
    <name type="scientific">Ilumatobacter coccineus (strain NBRC 103263 / KCTC 29153 / YM16-304)</name>
    <dbReference type="NCBI Taxonomy" id="1313172"/>
    <lineage>
        <taxon>Bacteria</taxon>
        <taxon>Bacillati</taxon>
        <taxon>Actinomycetota</taxon>
        <taxon>Acidimicrobiia</taxon>
        <taxon>Acidimicrobiales</taxon>
        <taxon>Ilumatobacteraceae</taxon>
        <taxon>Ilumatobacter</taxon>
    </lineage>
</organism>
<evidence type="ECO:0000256" key="2">
    <source>
        <dbReference type="ARBA" id="ARBA00022643"/>
    </source>
</evidence>
<keyword evidence="3" id="KW-0560">Oxidoreductase</keyword>
<dbReference type="EMBL" id="AP012057">
    <property type="protein sequence ID" value="BAN01878.1"/>
    <property type="molecule type" value="Genomic_DNA"/>
</dbReference>
<dbReference type="Gene3D" id="3.20.20.30">
    <property type="entry name" value="Luciferase-like domain"/>
    <property type="match status" value="1"/>
</dbReference>
<keyword evidence="1" id="KW-0285">Flavoprotein</keyword>
<dbReference type="Pfam" id="PF00296">
    <property type="entry name" value="Bac_luciferase"/>
    <property type="match status" value="1"/>
</dbReference>
<evidence type="ECO:0000256" key="1">
    <source>
        <dbReference type="ARBA" id="ARBA00022630"/>
    </source>
</evidence>
<dbReference type="InterPro" id="IPR036661">
    <property type="entry name" value="Luciferase-like_sf"/>
</dbReference>
<evidence type="ECO:0000313" key="7">
    <source>
        <dbReference type="Proteomes" id="UP000011863"/>
    </source>
</evidence>
<dbReference type="InterPro" id="IPR011251">
    <property type="entry name" value="Luciferase-like_dom"/>
</dbReference>
<reference evidence="6 7" key="1">
    <citation type="journal article" date="2013" name="Int. J. Syst. Evol. Microbiol.">
        <title>Ilumatobacter nonamiense sp. nov. and Ilumatobacter coccineum sp. nov., isolated from seashore sand.</title>
        <authorList>
            <person name="Matsumoto A."/>
            <person name="Kasai H."/>
            <person name="Matsuo Y."/>
            <person name="Shizuri Y."/>
            <person name="Ichikawa N."/>
            <person name="Fujita N."/>
            <person name="Omura S."/>
            <person name="Takahashi Y."/>
        </authorList>
    </citation>
    <scope>NUCLEOTIDE SEQUENCE [LARGE SCALE GENOMIC DNA]</scope>
    <source>
        <strain evidence="7">NBRC 103263 / KCTC 29153 / YM16-304</strain>
    </source>
</reference>
<dbReference type="PANTHER" id="PTHR42847">
    <property type="entry name" value="ALKANESULFONATE MONOOXYGENASE"/>
    <property type="match status" value="1"/>
</dbReference>
<dbReference type="Proteomes" id="UP000011863">
    <property type="component" value="Chromosome"/>
</dbReference>
<dbReference type="GO" id="GO:0046306">
    <property type="term" value="P:alkanesulfonate catabolic process"/>
    <property type="evidence" value="ECO:0007669"/>
    <property type="project" value="TreeGrafter"/>
</dbReference>
<accession>A0A6C7EB68</accession>
<evidence type="ECO:0000313" key="6">
    <source>
        <dbReference type="EMBL" id="BAN01878.1"/>
    </source>
</evidence>